<dbReference type="InterPro" id="IPR051680">
    <property type="entry name" value="ATP-dep_Glu-Cys_Ligase-2"/>
</dbReference>
<reference evidence="2" key="1">
    <citation type="submission" date="2021-02" db="EMBL/GenBank/DDBJ databases">
        <title>PHA producing bacteria isolated from coastal sediment in Guangdong, Shenzhen.</title>
        <authorList>
            <person name="Zheng W."/>
            <person name="Yu S."/>
            <person name="Huang Y."/>
        </authorList>
    </citation>
    <scope>NUCLEOTIDE SEQUENCE</scope>
    <source>
        <strain evidence="2">TN14-10</strain>
    </source>
</reference>
<dbReference type="EMBL" id="JAFKCZ010000002">
    <property type="protein sequence ID" value="MBN7795540.1"/>
    <property type="molecule type" value="Genomic_DNA"/>
</dbReference>
<evidence type="ECO:0000313" key="2">
    <source>
        <dbReference type="EMBL" id="MBN7795540.1"/>
    </source>
</evidence>
<dbReference type="PANTHER" id="PTHR34595:SF7">
    <property type="entry name" value="SLL1039 PROTEIN"/>
    <property type="match status" value="1"/>
</dbReference>
<accession>A0A939IKK3</accession>
<organism evidence="2 3">
    <name type="scientific">Parahaliea mediterranea</name>
    <dbReference type="NCBI Taxonomy" id="651086"/>
    <lineage>
        <taxon>Bacteria</taxon>
        <taxon>Pseudomonadati</taxon>
        <taxon>Pseudomonadota</taxon>
        <taxon>Gammaproteobacteria</taxon>
        <taxon>Cellvibrionales</taxon>
        <taxon>Halieaceae</taxon>
        <taxon>Parahaliea</taxon>
    </lineage>
</organism>
<sequence>MTMLSRVADRLYWMARYLERAEDTARLVASYHMLIMDIPRGSELGWDVLLRILDAEPQFYSRFRVPNEQNVVKFLLADMDNHGSVACSIRYARENVRTTRDVLPEETWEKVNELHLYSRELAEKSVGRRNRQAFLDEVVGRCQMINGMLLTTLSRDHAHRFSTIGHLLERCDMTTRVVDVGVMEIMERDERFAAIDPLLWSCMLQSLSALGAYRRVVGPLLEGGAIAEFVLKDPLQPRSVAFCLRGIREALKPLANNTEALRQLDSARRKLGRFNAEAMNPEQVHRYIDDFQSLLNRLHQAISRAWFQPESL</sequence>
<dbReference type="PANTHER" id="PTHR34595">
    <property type="entry name" value="BLR5612 PROTEIN"/>
    <property type="match status" value="1"/>
</dbReference>
<protein>
    <submittedName>
        <fullName evidence="2">Alpha-E domain-containing protein</fullName>
    </submittedName>
</protein>
<keyword evidence="3" id="KW-1185">Reference proteome</keyword>
<evidence type="ECO:0000313" key="3">
    <source>
        <dbReference type="Proteomes" id="UP000664303"/>
    </source>
</evidence>
<proteinExistence type="predicted"/>
<dbReference type="Proteomes" id="UP000664303">
    <property type="component" value="Unassembled WGS sequence"/>
</dbReference>
<dbReference type="RefSeq" id="WP_206558989.1">
    <property type="nucleotide sequence ID" value="NZ_JAFKCZ010000002.1"/>
</dbReference>
<evidence type="ECO:0000259" key="1">
    <source>
        <dbReference type="Pfam" id="PF04168"/>
    </source>
</evidence>
<comment type="caution">
    <text evidence="2">The sequence shown here is derived from an EMBL/GenBank/DDBJ whole genome shotgun (WGS) entry which is preliminary data.</text>
</comment>
<dbReference type="Pfam" id="PF04168">
    <property type="entry name" value="Alpha-E"/>
    <property type="match status" value="1"/>
</dbReference>
<dbReference type="InterPro" id="IPR007296">
    <property type="entry name" value="DUF403"/>
</dbReference>
<name>A0A939IKK3_9GAMM</name>
<dbReference type="AlphaFoldDB" id="A0A939IKK3"/>
<gene>
    <name evidence="2" type="ORF">JYP50_02990</name>
</gene>
<feature type="domain" description="DUF403" evidence="1">
    <location>
        <begin position="3"/>
        <end position="307"/>
    </location>
</feature>